<feature type="compositionally biased region" description="Polar residues" evidence="1">
    <location>
        <begin position="77"/>
        <end position="88"/>
    </location>
</feature>
<dbReference type="Proteomes" id="UP001221150">
    <property type="component" value="Unassembled WGS sequence"/>
</dbReference>
<dbReference type="RefSeq" id="WP_276110067.1">
    <property type="nucleotide sequence ID" value="NZ_JARJBB010000008.1"/>
</dbReference>
<protein>
    <recommendedName>
        <fullName evidence="4">Secreted protein</fullName>
    </recommendedName>
</protein>
<keyword evidence="3" id="KW-1185">Reference proteome</keyword>
<name>A0ABT6A7A4_9ACTN</name>
<sequence length="177" mass="18367">MNSRGRTLRLAGVSAAVVLCLTGFTGRSHGHSYSHSRHSSGGGGCSSSHQDHDTSTHRSRGYGSSGGYRTPYRNRHTPSSSPTGTTRQDATARLLRCASAKTPFATVEVANPNSASGTFTVTVGFRDAGDLPLVSRPRQVQVPARGKATVKVPVATAADAAKVAHCVVDSVAPPATR</sequence>
<feature type="compositionally biased region" description="Basic residues" evidence="1">
    <location>
        <begin position="28"/>
        <end position="38"/>
    </location>
</feature>
<comment type="caution">
    <text evidence="2">The sequence shown here is derived from an EMBL/GenBank/DDBJ whole genome shotgun (WGS) entry which is preliminary data.</text>
</comment>
<evidence type="ECO:0008006" key="4">
    <source>
        <dbReference type="Google" id="ProtNLM"/>
    </source>
</evidence>
<evidence type="ECO:0000313" key="2">
    <source>
        <dbReference type="EMBL" id="MDF3300522.1"/>
    </source>
</evidence>
<reference evidence="2 3" key="1">
    <citation type="submission" date="2023-03" db="EMBL/GenBank/DDBJ databases">
        <title>Draft genome sequence of Streptomyces sp. K1PA1 isolated from peat swamp forest in Thailand.</title>
        <authorList>
            <person name="Klaysubun C."/>
            <person name="Duangmal K."/>
        </authorList>
    </citation>
    <scope>NUCLEOTIDE SEQUENCE [LARGE SCALE GENOMIC DNA]</scope>
    <source>
        <strain evidence="2 3">K1PA1</strain>
    </source>
</reference>
<organism evidence="2 3">
    <name type="scientific">Streptomyces tropicalis</name>
    <dbReference type="NCBI Taxonomy" id="3034234"/>
    <lineage>
        <taxon>Bacteria</taxon>
        <taxon>Bacillati</taxon>
        <taxon>Actinomycetota</taxon>
        <taxon>Actinomycetes</taxon>
        <taxon>Kitasatosporales</taxon>
        <taxon>Streptomycetaceae</taxon>
        <taxon>Streptomyces</taxon>
    </lineage>
</organism>
<dbReference type="EMBL" id="JARJBB010000008">
    <property type="protein sequence ID" value="MDF3300522.1"/>
    <property type="molecule type" value="Genomic_DNA"/>
</dbReference>
<feature type="region of interest" description="Disordered" evidence="1">
    <location>
        <begin position="28"/>
        <end position="88"/>
    </location>
</feature>
<gene>
    <name evidence="2" type="ORF">P3H78_18220</name>
</gene>
<proteinExistence type="predicted"/>
<evidence type="ECO:0000256" key="1">
    <source>
        <dbReference type="SAM" id="MobiDB-lite"/>
    </source>
</evidence>
<accession>A0ABT6A7A4</accession>
<evidence type="ECO:0000313" key="3">
    <source>
        <dbReference type="Proteomes" id="UP001221150"/>
    </source>
</evidence>